<proteinExistence type="predicted"/>
<reference evidence="1 2" key="1">
    <citation type="journal article" date="2014" name="Genome Announc.">
        <title>Complete Genome Sequence of Hyphomicrobium nitrativorans Strain NL23, a Denitrifying Bacterium Isolated from Biofilm of a Methanol-Fed Denitrification System Treating Seawater at the Montreal Biodome.</title>
        <authorList>
            <person name="Martineau C."/>
            <person name="Villeneuve C."/>
            <person name="Mauffrey F."/>
            <person name="Villemur R."/>
        </authorList>
    </citation>
    <scope>NUCLEOTIDE SEQUENCE [LARGE SCALE GENOMIC DNA]</scope>
    <source>
        <strain evidence="1">NL23</strain>
    </source>
</reference>
<dbReference type="PATRIC" id="fig|1029756.8.peg.2503"/>
<dbReference type="RefSeq" id="WP_023787751.1">
    <property type="nucleotide sequence ID" value="NC_022997.1"/>
</dbReference>
<dbReference type="GO" id="GO:0003676">
    <property type="term" value="F:nucleic acid binding"/>
    <property type="evidence" value="ECO:0007669"/>
    <property type="project" value="InterPro"/>
</dbReference>
<gene>
    <name evidence="1" type="ORF">W911_12055</name>
</gene>
<evidence type="ECO:0000313" key="2">
    <source>
        <dbReference type="Proteomes" id="UP000018542"/>
    </source>
</evidence>
<dbReference type="Gene3D" id="3.30.420.10">
    <property type="entry name" value="Ribonuclease H-like superfamily/Ribonuclease H"/>
    <property type="match status" value="1"/>
</dbReference>
<dbReference type="KEGG" id="hni:W911_12055"/>
<evidence type="ECO:0000313" key="1">
    <source>
        <dbReference type="EMBL" id="AHB48973.1"/>
    </source>
</evidence>
<dbReference type="Proteomes" id="UP000018542">
    <property type="component" value="Chromosome"/>
</dbReference>
<dbReference type="EMBL" id="CP006912">
    <property type="protein sequence ID" value="AHB48973.1"/>
    <property type="molecule type" value="Genomic_DNA"/>
</dbReference>
<dbReference type="HOGENOM" id="CLU_1739347_0_0_5"/>
<keyword evidence="2" id="KW-1185">Reference proteome</keyword>
<dbReference type="AlphaFoldDB" id="V5SEL7"/>
<protein>
    <submittedName>
        <fullName evidence="1">Uncharacterized protein</fullName>
    </submittedName>
</protein>
<sequence>MTLFLDTEFNGFGGALISIALVSDNGGRESEFYGVRELPDQLAPWVEANVLPVLGKKPEPDTVLRRRLVEFLHGHAGQTIIADWPEDLIHCLGLLCPSPGRAYRINLNLRLIKATEELPSEVPHNALSDARALMRWYQSGAT</sequence>
<accession>V5SEL7</accession>
<dbReference type="OrthoDB" id="6687915at2"/>
<dbReference type="InterPro" id="IPR036397">
    <property type="entry name" value="RNaseH_sf"/>
</dbReference>
<organism evidence="1 2">
    <name type="scientific">Hyphomicrobium nitrativorans NL23</name>
    <dbReference type="NCBI Taxonomy" id="1029756"/>
    <lineage>
        <taxon>Bacteria</taxon>
        <taxon>Pseudomonadati</taxon>
        <taxon>Pseudomonadota</taxon>
        <taxon>Alphaproteobacteria</taxon>
        <taxon>Hyphomicrobiales</taxon>
        <taxon>Hyphomicrobiaceae</taxon>
        <taxon>Hyphomicrobium</taxon>
    </lineage>
</organism>
<name>V5SEL7_9HYPH</name>